<dbReference type="InterPro" id="IPR038396">
    <property type="entry name" value="SpoIIAA-like_sf"/>
</dbReference>
<organism evidence="1 2">
    <name type="scientific">Rubritalea profundi</name>
    <dbReference type="NCBI Taxonomy" id="1658618"/>
    <lineage>
        <taxon>Bacteria</taxon>
        <taxon>Pseudomonadati</taxon>
        <taxon>Verrucomicrobiota</taxon>
        <taxon>Verrucomicrobiia</taxon>
        <taxon>Verrucomicrobiales</taxon>
        <taxon>Rubritaleaceae</taxon>
        <taxon>Rubritalea</taxon>
    </lineage>
</organism>
<dbReference type="Proteomes" id="UP000239907">
    <property type="component" value="Unassembled WGS sequence"/>
</dbReference>
<evidence type="ECO:0000313" key="1">
    <source>
        <dbReference type="EMBL" id="PQJ27251.1"/>
    </source>
</evidence>
<keyword evidence="2" id="KW-1185">Reference proteome</keyword>
<dbReference type="EMBL" id="MQWA01000001">
    <property type="protein sequence ID" value="PQJ27251.1"/>
    <property type="molecule type" value="Genomic_DNA"/>
</dbReference>
<dbReference type="AlphaFoldDB" id="A0A2S7TYG1"/>
<accession>A0A2S7TYG1</accession>
<dbReference type="InterPro" id="IPR021866">
    <property type="entry name" value="SpoIIAA-like"/>
</dbReference>
<dbReference type="SUPFAM" id="SSF52091">
    <property type="entry name" value="SpoIIaa-like"/>
    <property type="match status" value="1"/>
</dbReference>
<proteinExistence type="predicted"/>
<dbReference type="Pfam" id="PF11964">
    <property type="entry name" value="SpoIIAA-like"/>
    <property type="match status" value="1"/>
</dbReference>
<dbReference type="Gene3D" id="3.40.50.10600">
    <property type="entry name" value="SpoIIaa-like domains"/>
    <property type="match status" value="1"/>
</dbReference>
<protein>
    <recommendedName>
        <fullName evidence="3">STAS/SEC14 domain-containing protein</fullName>
    </recommendedName>
</protein>
<comment type="caution">
    <text evidence="1">The sequence shown here is derived from an EMBL/GenBank/DDBJ whole genome shotgun (WGS) entry which is preliminary data.</text>
</comment>
<dbReference type="RefSeq" id="WP_105041735.1">
    <property type="nucleotide sequence ID" value="NZ_MQWA01000001.1"/>
</dbReference>
<evidence type="ECO:0000313" key="2">
    <source>
        <dbReference type="Proteomes" id="UP000239907"/>
    </source>
</evidence>
<reference evidence="1 2" key="1">
    <citation type="submission" date="2016-12" db="EMBL/GenBank/DDBJ databases">
        <title>Study of bacterial adaptation to deep sea.</title>
        <authorList>
            <person name="Song J."/>
            <person name="Yoshizawa S."/>
            <person name="Kogure K."/>
        </authorList>
    </citation>
    <scope>NUCLEOTIDE SEQUENCE [LARGE SCALE GENOMIC DNA]</scope>
    <source>
        <strain evidence="1 2">SAORIC-165</strain>
    </source>
</reference>
<evidence type="ECO:0008006" key="3">
    <source>
        <dbReference type="Google" id="ProtNLM"/>
    </source>
</evidence>
<gene>
    <name evidence="1" type="ORF">BSZ32_01230</name>
</gene>
<dbReference type="InterPro" id="IPR036513">
    <property type="entry name" value="STAS_dom_sf"/>
</dbReference>
<name>A0A2S7TYG1_9BACT</name>
<dbReference type="OrthoDB" id="1447828at2"/>
<sequence length="120" mass="13703">MFSLKITGKNRVDMEFSGKIDSAGMRQVLDEFEDKLEGMDNVRMLYRIENFQMPTFGAMMVKMGELPSLLKLMKRFDKIAILADKTWIQKVADLEGCLFPGLDIKGFDLDRGDDAEAWLA</sequence>